<sequence>MEVRQLPTENDLEDENYKKIRKNRIESWNKEQEYLFNKRNK</sequence>
<gene>
    <name evidence="1" type="ORF">snusmum61_gp038</name>
</gene>
<protein>
    <submittedName>
        <fullName evidence="1">Uncharacterized protein</fullName>
    </submittedName>
</protein>
<dbReference type="EMBL" id="MN812234">
    <property type="protein sequence ID" value="QHB40612.1"/>
    <property type="molecule type" value="Genomic_DNA"/>
</dbReference>
<accession>A0A6B9LF47</accession>
<reference evidence="1 2" key="1">
    <citation type="journal article" date="2020" name="Viruses">
        <title>Diversity and Host Interactions Among Virulent and Temperate Baltic Sea Flavobacterium Phages.</title>
        <authorList>
            <person name="Nilsson E."/>
            <person name="Bayfield O.W."/>
            <person name="Lundin D."/>
            <person name="Antson A.A."/>
            <person name="Holmfeldt K."/>
        </authorList>
    </citation>
    <scope>NUCLEOTIDE SEQUENCE [LARGE SCALE GENOMIC DNA]</scope>
</reference>
<dbReference type="Proteomes" id="UP000464215">
    <property type="component" value="Segment"/>
</dbReference>
<name>A0A6B9LF47_9CAUD</name>
<organism evidence="1 2">
    <name type="scientific">Flavobacterium phage vB_FspS_snusmum6-1</name>
    <dbReference type="NCBI Taxonomy" id="2686273"/>
    <lineage>
        <taxon>Viruses</taxon>
        <taxon>Duplodnaviria</taxon>
        <taxon>Heunggongvirae</taxon>
        <taxon>Uroviricota</taxon>
        <taxon>Caudoviricetes</taxon>
        <taxon>Muminvirus</taxon>
        <taxon>Muminvirus snusmum</taxon>
    </lineage>
</organism>
<proteinExistence type="predicted"/>
<evidence type="ECO:0000313" key="2">
    <source>
        <dbReference type="Proteomes" id="UP000464215"/>
    </source>
</evidence>
<keyword evidence="2" id="KW-1185">Reference proteome</keyword>
<evidence type="ECO:0000313" key="1">
    <source>
        <dbReference type="EMBL" id="QHB40612.1"/>
    </source>
</evidence>